<feature type="compositionally biased region" description="Low complexity" evidence="6">
    <location>
        <begin position="55"/>
        <end position="71"/>
    </location>
</feature>
<evidence type="ECO:0000256" key="5">
    <source>
        <dbReference type="SAM" id="Coils"/>
    </source>
</evidence>
<dbReference type="Proteomes" id="UP001165085">
    <property type="component" value="Unassembled WGS sequence"/>
</dbReference>
<evidence type="ECO:0000313" key="7">
    <source>
        <dbReference type="EMBL" id="GMH60015.1"/>
    </source>
</evidence>
<feature type="compositionally biased region" description="Polar residues" evidence="6">
    <location>
        <begin position="305"/>
        <end position="323"/>
    </location>
</feature>
<name>A0A9W6ZZJ4_9STRA</name>
<feature type="region of interest" description="Disordered" evidence="6">
    <location>
        <begin position="1"/>
        <end position="78"/>
    </location>
</feature>
<feature type="region of interest" description="Disordered" evidence="6">
    <location>
        <begin position="305"/>
        <end position="390"/>
    </location>
</feature>
<feature type="compositionally biased region" description="Polar residues" evidence="6">
    <location>
        <begin position="1"/>
        <end position="12"/>
    </location>
</feature>
<dbReference type="GO" id="GO:0000724">
    <property type="term" value="P:double-strand break repair via homologous recombination"/>
    <property type="evidence" value="ECO:0007669"/>
    <property type="project" value="TreeGrafter"/>
</dbReference>
<keyword evidence="2" id="KW-0227">DNA damage</keyword>
<dbReference type="Pfam" id="PF04098">
    <property type="entry name" value="Rad52_Rad22"/>
    <property type="match status" value="1"/>
</dbReference>
<dbReference type="EMBL" id="BRXY01000062">
    <property type="protein sequence ID" value="GMH60015.1"/>
    <property type="molecule type" value="Genomic_DNA"/>
</dbReference>
<protein>
    <submittedName>
        <fullName evidence="7">Uncharacterized protein</fullName>
    </submittedName>
</protein>
<keyword evidence="4" id="KW-0234">DNA repair</keyword>
<comment type="caution">
    <text evidence="7">The sequence shown here is derived from an EMBL/GenBank/DDBJ whole genome shotgun (WGS) entry which is preliminary data.</text>
</comment>
<sequence length="390" mass="41961">MLNPYVNPNPTSKHPYESFPQPQSLRGSNKPHGSPPKIPFTIPGGGGSVQPSPTPSGMQSMQSMQSTVQSQADPQGDQSNQTMQVMMMLVQSQSMMLQNQQAEIRELKESIKAIADKRKQQNTQINSVWSDNDRIRIQANLDTHPLKKDIMLKPAFKGGKQCEYMSGHTVNAHMNEVFGFNGWNTEVFNEDSNIISKPGPDSGNFHVSVTVNCKVILADGSFHVDTGTGDGQQPNLHAAMDTARKGAFTDAMKRACKKFGNYMGLSLYVGGSKESAKKTAYSTKGERDTAVEARAQEGRDVLAVTEQQQHTMQASRPTSSSGDAENRGSLANVKKESDGLPQMNSSNAPAVSVPPKPAPGPHPQAPASAGGIKRSGPVTNPYASSKKPKA</sequence>
<dbReference type="PANTHER" id="PTHR12132:SF1">
    <property type="entry name" value="DNA REPAIR PROTEIN RAD52 HOMOLOG"/>
    <property type="match status" value="1"/>
</dbReference>
<dbReference type="InterPro" id="IPR007232">
    <property type="entry name" value="Rad52_Rad59_Rad22"/>
</dbReference>
<proteinExistence type="inferred from homology"/>
<evidence type="ECO:0000256" key="2">
    <source>
        <dbReference type="ARBA" id="ARBA00022763"/>
    </source>
</evidence>
<evidence type="ECO:0000313" key="8">
    <source>
        <dbReference type="Proteomes" id="UP001165085"/>
    </source>
</evidence>
<keyword evidence="8" id="KW-1185">Reference proteome</keyword>
<evidence type="ECO:0000256" key="3">
    <source>
        <dbReference type="ARBA" id="ARBA00023172"/>
    </source>
</evidence>
<dbReference type="InterPro" id="IPR042525">
    <property type="entry name" value="Rad52_Rad59_Rad22_sf"/>
</dbReference>
<dbReference type="PANTHER" id="PTHR12132">
    <property type="entry name" value="DNA REPAIR AND RECOMBINATION PROTEIN RAD52, RAD59"/>
    <property type="match status" value="1"/>
</dbReference>
<evidence type="ECO:0000256" key="4">
    <source>
        <dbReference type="ARBA" id="ARBA00023204"/>
    </source>
</evidence>
<dbReference type="GO" id="GO:0005634">
    <property type="term" value="C:nucleus"/>
    <property type="evidence" value="ECO:0007669"/>
    <property type="project" value="TreeGrafter"/>
</dbReference>
<keyword evidence="3" id="KW-0233">DNA recombination</keyword>
<dbReference type="InterPro" id="IPR041247">
    <property type="entry name" value="Rad52_fam"/>
</dbReference>
<dbReference type="GO" id="GO:0045002">
    <property type="term" value="P:double-strand break repair via single-strand annealing"/>
    <property type="evidence" value="ECO:0007669"/>
    <property type="project" value="TreeGrafter"/>
</dbReference>
<dbReference type="AlphaFoldDB" id="A0A9W6ZZJ4"/>
<accession>A0A9W6ZZJ4</accession>
<dbReference type="SUPFAM" id="SSF54768">
    <property type="entry name" value="dsRNA-binding domain-like"/>
    <property type="match status" value="1"/>
</dbReference>
<dbReference type="OrthoDB" id="206565at2759"/>
<feature type="coiled-coil region" evidence="5">
    <location>
        <begin position="90"/>
        <end position="124"/>
    </location>
</feature>
<gene>
    <name evidence="7" type="ORF">TrST_g7684</name>
</gene>
<dbReference type="Gene3D" id="3.30.390.80">
    <property type="entry name" value="DNA repair protein Rad52/59/22"/>
    <property type="match status" value="1"/>
</dbReference>
<comment type="similarity">
    <text evidence="1">Belongs to the RAD52 family.</text>
</comment>
<keyword evidence="5" id="KW-0175">Coiled coil</keyword>
<organism evidence="7 8">
    <name type="scientific">Triparma strigata</name>
    <dbReference type="NCBI Taxonomy" id="1606541"/>
    <lineage>
        <taxon>Eukaryota</taxon>
        <taxon>Sar</taxon>
        <taxon>Stramenopiles</taxon>
        <taxon>Ochrophyta</taxon>
        <taxon>Bolidophyceae</taxon>
        <taxon>Parmales</taxon>
        <taxon>Triparmaceae</taxon>
        <taxon>Triparma</taxon>
    </lineage>
</organism>
<feature type="compositionally biased region" description="Pro residues" evidence="6">
    <location>
        <begin position="352"/>
        <end position="364"/>
    </location>
</feature>
<evidence type="ECO:0000256" key="6">
    <source>
        <dbReference type="SAM" id="MobiDB-lite"/>
    </source>
</evidence>
<evidence type="ECO:0000256" key="1">
    <source>
        <dbReference type="ARBA" id="ARBA00006638"/>
    </source>
</evidence>
<reference evidence="8" key="1">
    <citation type="journal article" date="2023" name="Commun. Biol.">
        <title>Genome analysis of Parmales, the sister group of diatoms, reveals the evolutionary specialization of diatoms from phago-mixotrophs to photoautotrophs.</title>
        <authorList>
            <person name="Ban H."/>
            <person name="Sato S."/>
            <person name="Yoshikawa S."/>
            <person name="Yamada K."/>
            <person name="Nakamura Y."/>
            <person name="Ichinomiya M."/>
            <person name="Sato N."/>
            <person name="Blanc-Mathieu R."/>
            <person name="Endo H."/>
            <person name="Kuwata A."/>
            <person name="Ogata H."/>
        </authorList>
    </citation>
    <scope>NUCLEOTIDE SEQUENCE [LARGE SCALE GENOMIC DNA]</scope>
    <source>
        <strain evidence="8">NIES 3701</strain>
    </source>
</reference>
<dbReference type="GO" id="GO:0006312">
    <property type="term" value="P:mitotic recombination"/>
    <property type="evidence" value="ECO:0007669"/>
    <property type="project" value="TreeGrafter"/>
</dbReference>